<evidence type="ECO:0000313" key="2">
    <source>
        <dbReference type="EMBL" id="EGF25125.1"/>
    </source>
</evidence>
<protein>
    <submittedName>
        <fullName evidence="2">Uncharacterized protein</fullName>
    </submittedName>
</protein>
<feature type="compositionally biased region" description="Low complexity" evidence="1">
    <location>
        <begin position="13"/>
        <end position="23"/>
    </location>
</feature>
<accession>F2AYU0</accession>
<gene>
    <name evidence="2" type="ORF">RBWH47_04676</name>
</gene>
<dbReference type="PATRIC" id="fig|991778.3.peg.5183"/>
<evidence type="ECO:0000256" key="1">
    <source>
        <dbReference type="SAM" id="MobiDB-lite"/>
    </source>
</evidence>
<organism evidence="2 3">
    <name type="scientific">Rhodopirellula baltica WH47</name>
    <dbReference type="NCBI Taxonomy" id="991778"/>
    <lineage>
        <taxon>Bacteria</taxon>
        <taxon>Pseudomonadati</taxon>
        <taxon>Planctomycetota</taxon>
        <taxon>Planctomycetia</taxon>
        <taxon>Pirellulales</taxon>
        <taxon>Pirellulaceae</taxon>
        <taxon>Rhodopirellula</taxon>
    </lineage>
</organism>
<reference evidence="2 3" key="1">
    <citation type="journal article" date="2013" name="Mar. Genomics">
        <title>Expression of sulfatases in Rhodopirellula baltica and the diversity of sulfatases in the genus Rhodopirellula.</title>
        <authorList>
            <person name="Wegner C.E."/>
            <person name="Richter-Heitmann T."/>
            <person name="Klindworth A."/>
            <person name="Klockow C."/>
            <person name="Richter M."/>
            <person name="Achstetter T."/>
            <person name="Glockner F.O."/>
            <person name="Harder J."/>
        </authorList>
    </citation>
    <scope>NUCLEOTIDE SEQUENCE [LARGE SCALE GENOMIC DNA]</scope>
    <source>
        <strain evidence="2 3">WH47</strain>
    </source>
</reference>
<name>F2AYU0_RHOBT</name>
<evidence type="ECO:0000313" key="3">
    <source>
        <dbReference type="Proteomes" id="UP000006222"/>
    </source>
</evidence>
<dbReference type="EMBL" id="AFAR01000246">
    <property type="protein sequence ID" value="EGF25125.1"/>
    <property type="molecule type" value="Genomic_DNA"/>
</dbReference>
<comment type="caution">
    <text evidence="2">The sequence shown here is derived from an EMBL/GenBank/DDBJ whole genome shotgun (WGS) entry which is preliminary data.</text>
</comment>
<dbReference type="Proteomes" id="UP000006222">
    <property type="component" value="Unassembled WGS sequence"/>
</dbReference>
<dbReference type="AlphaFoldDB" id="F2AYU0"/>
<feature type="region of interest" description="Disordered" evidence="1">
    <location>
        <begin position="13"/>
        <end position="41"/>
    </location>
</feature>
<proteinExistence type="predicted"/>
<sequence>MRYFNPESVVVNSVGASGSSGPGELDRAEGLHPTGKIAKANTKTREALENLDGGFIVSIGLKVERTVSGEPEIGVRCLLCKSANEPIWQSQPGKSFPDRS</sequence>